<reference evidence="2" key="1">
    <citation type="submission" date="2021-01" db="EMBL/GenBank/DDBJ databases">
        <title>Caligus Genome Assembly.</title>
        <authorList>
            <person name="Gallardo-Escarate C."/>
        </authorList>
    </citation>
    <scope>NUCLEOTIDE SEQUENCE [LARGE SCALE GENOMIC DNA]</scope>
</reference>
<name>A0A7T8HL87_CALRO</name>
<proteinExistence type="predicted"/>
<accession>A0A7T8HL87</accession>
<dbReference type="AlphaFoldDB" id="A0A7T8HL87"/>
<dbReference type="Proteomes" id="UP000595437">
    <property type="component" value="Chromosome 8"/>
</dbReference>
<protein>
    <submittedName>
        <fullName evidence="1">Uncharacterized protein</fullName>
    </submittedName>
</protein>
<dbReference type="EMBL" id="CP045897">
    <property type="protein sequence ID" value="QQP51826.1"/>
    <property type="molecule type" value="Genomic_DNA"/>
</dbReference>
<evidence type="ECO:0000313" key="2">
    <source>
        <dbReference type="Proteomes" id="UP000595437"/>
    </source>
</evidence>
<organism evidence="1 2">
    <name type="scientific">Caligus rogercresseyi</name>
    <name type="common">Sea louse</name>
    <dbReference type="NCBI Taxonomy" id="217165"/>
    <lineage>
        <taxon>Eukaryota</taxon>
        <taxon>Metazoa</taxon>
        <taxon>Ecdysozoa</taxon>
        <taxon>Arthropoda</taxon>
        <taxon>Crustacea</taxon>
        <taxon>Multicrustacea</taxon>
        <taxon>Hexanauplia</taxon>
        <taxon>Copepoda</taxon>
        <taxon>Siphonostomatoida</taxon>
        <taxon>Caligidae</taxon>
        <taxon>Caligus</taxon>
    </lineage>
</organism>
<keyword evidence="2" id="KW-1185">Reference proteome</keyword>
<gene>
    <name evidence="1" type="ORF">FKW44_013287</name>
</gene>
<sequence>MDFSQTCAIIKHIRPISQTIAPSLIHQKCSYKQHWHLNTTLLEDTTVDDTIQNIIRDKISKLMKSPKNSTSFTLKLILDASKKEYIKLGAKLSEERKIKLEQLSRGRDNGSNGVQENQELDRIIDIISNGHLIRTGFRSIPKEQILLGRIKNMEKVVGQNKKA</sequence>
<evidence type="ECO:0000313" key="1">
    <source>
        <dbReference type="EMBL" id="QQP51826.1"/>
    </source>
</evidence>